<evidence type="ECO:0000256" key="1">
    <source>
        <dbReference type="ARBA" id="ARBA00004173"/>
    </source>
</evidence>
<evidence type="ECO:0000256" key="3">
    <source>
        <dbReference type="ARBA" id="ARBA00023128"/>
    </source>
</evidence>
<dbReference type="GO" id="GO:0006979">
    <property type="term" value="P:response to oxidative stress"/>
    <property type="evidence" value="ECO:0007669"/>
    <property type="project" value="TreeGrafter"/>
</dbReference>
<feature type="region of interest" description="Disordered" evidence="5">
    <location>
        <begin position="1"/>
        <end position="20"/>
    </location>
</feature>
<proteinExistence type="inferred from homology"/>
<dbReference type="Pfam" id="PF07534">
    <property type="entry name" value="TLD"/>
    <property type="match status" value="1"/>
</dbReference>
<evidence type="ECO:0000256" key="4">
    <source>
        <dbReference type="ARBA" id="ARBA00040604"/>
    </source>
</evidence>
<feature type="domain" description="TLDc" evidence="6">
    <location>
        <begin position="626"/>
        <end position="799"/>
    </location>
</feature>
<feature type="compositionally biased region" description="Polar residues" evidence="5">
    <location>
        <begin position="176"/>
        <end position="193"/>
    </location>
</feature>
<dbReference type="PANTHER" id="PTHR23354:SF62">
    <property type="entry name" value="MUSTARD, ISOFORM V"/>
    <property type="match status" value="1"/>
</dbReference>
<evidence type="ECO:0000313" key="7">
    <source>
        <dbReference type="Proteomes" id="UP000887572"/>
    </source>
</evidence>
<feature type="compositionally biased region" description="Basic and acidic residues" evidence="5">
    <location>
        <begin position="199"/>
        <end position="208"/>
    </location>
</feature>
<organism evidence="7 8">
    <name type="scientific">Globodera rostochiensis</name>
    <name type="common">Golden nematode worm</name>
    <name type="synonym">Heterodera rostochiensis</name>
    <dbReference type="NCBI Taxonomy" id="31243"/>
    <lineage>
        <taxon>Eukaryota</taxon>
        <taxon>Metazoa</taxon>
        <taxon>Ecdysozoa</taxon>
        <taxon>Nematoda</taxon>
        <taxon>Chromadorea</taxon>
        <taxon>Rhabditida</taxon>
        <taxon>Tylenchina</taxon>
        <taxon>Tylenchomorpha</taxon>
        <taxon>Tylenchoidea</taxon>
        <taxon>Heteroderidae</taxon>
        <taxon>Heteroderinae</taxon>
        <taxon>Globodera</taxon>
    </lineage>
</organism>
<dbReference type="InterPro" id="IPR006571">
    <property type="entry name" value="TLDc_dom"/>
</dbReference>
<evidence type="ECO:0000256" key="2">
    <source>
        <dbReference type="ARBA" id="ARBA00009540"/>
    </source>
</evidence>
<evidence type="ECO:0000256" key="5">
    <source>
        <dbReference type="SAM" id="MobiDB-lite"/>
    </source>
</evidence>
<dbReference type="Proteomes" id="UP000887572">
    <property type="component" value="Unplaced"/>
</dbReference>
<sequence length="801" mass="89484">MSPQNGAATQLNRYEGKDGGGRELTGILDGKIGVEIERNDVGYSPFFDNRKSDKIRGSHHQSISHFGQPICHAIKNESNLRSRAIPSEKPIITKLHKFTRRMTTPKHMTEGHQHMDFDYDKKYATSAGEEAFQVRQDRGDKQITLDGASFSSASEFDRRNNGVLEGTSDHHPSAATDKTTIRKPNSIQQQHTIDTADGSADKAQFKQRERLRRKSTSSRNKMSLSYRYTAPFSTSNGCGFVVPPVFPKTCSLYDEKFNGGVFADHQEDRILVEAVDRVRKRPSIDEKINVEKSKDLQRQHTSDVSKVGDDFINYTSDSGNSSIADGRLSPTSSTEYTANLNLRKTTAAAKLNISSSNSAAVDDISREATIHQCNNLSRKNSRLLALVHRSKSNPFKKKTDVSLEKENAENSDHEKGNLSGIHCAIGATKGISWRARLLRTLSVGSPLVGNDTNNKNKEENQQKVSRIRCHSIPSPDNSNCWRAMTTAATINEPLPLDNKKAANLEYLTPLTQFSSVSSIFSTTSNESAEGTSAFGTAGTNNITTSMREFGDSQIRRISVPLQRAKNSAAARRLSHFMQREKHANHFANLNREWEVVTVRELCRRLSLDDSLEPSEMPLPEGALHSQMLDEFMIRQIIDILPPRAEGYPWVQIYNSEKHGFSLTTLYRKMVEWDEEMSPVLLVVRDVNGHVFGAVSSGVLKPCDHYYGTGDSCLLFRFTGEYPHTRELRTFTWTGENQFFVNATRESLSFGAGGGHFGLWLDADLNHGRSQKCATFDNEPLAGGQEEDFVVQFVEVFGFCMS</sequence>
<feature type="region of interest" description="Disordered" evidence="5">
    <location>
        <begin position="152"/>
        <end position="220"/>
    </location>
</feature>
<dbReference type="PANTHER" id="PTHR23354">
    <property type="entry name" value="NUCLEOLAR PROTEIN 7/ESTROGEN RECEPTOR COACTIVATOR-RELATED"/>
    <property type="match status" value="1"/>
</dbReference>
<comment type="similarity">
    <text evidence="2">Belongs to the OXR1 family.</text>
</comment>
<dbReference type="GO" id="GO:0005634">
    <property type="term" value="C:nucleus"/>
    <property type="evidence" value="ECO:0007669"/>
    <property type="project" value="TreeGrafter"/>
</dbReference>
<dbReference type="WBParaSite" id="Gr19_v10_g16315.t2">
    <property type="protein sequence ID" value="Gr19_v10_g16315.t2"/>
    <property type="gene ID" value="Gr19_v10_g16315"/>
</dbReference>
<dbReference type="GO" id="GO:0005739">
    <property type="term" value="C:mitochondrion"/>
    <property type="evidence" value="ECO:0007669"/>
    <property type="project" value="UniProtKB-SubCell"/>
</dbReference>
<comment type="subcellular location">
    <subcellularLocation>
        <location evidence="1">Mitochondrion</location>
    </subcellularLocation>
</comment>
<name>A0A914HEQ6_GLORO</name>
<dbReference type="SMART" id="SM00584">
    <property type="entry name" value="TLDc"/>
    <property type="match status" value="1"/>
</dbReference>
<evidence type="ECO:0000313" key="8">
    <source>
        <dbReference type="WBParaSite" id="Gr19_v10_g16315.t2"/>
    </source>
</evidence>
<accession>A0A914HEQ6</accession>
<keyword evidence="3" id="KW-0496">Mitochondrion</keyword>
<keyword evidence="7" id="KW-1185">Reference proteome</keyword>
<dbReference type="PROSITE" id="PS51886">
    <property type="entry name" value="TLDC"/>
    <property type="match status" value="1"/>
</dbReference>
<feature type="compositionally biased region" description="Polar residues" evidence="5">
    <location>
        <begin position="1"/>
        <end position="12"/>
    </location>
</feature>
<dbReference type="AlphaFoldDB" id="A0A914HEQ6"/>
<protein>
    <recommendedName>
        <fullName evidence="4">Oxidation resistance protein 1</fullName>
    </recommendedName>
</protein>
<evidence type="ECO:0000259" key="6">
    <source>
        <dbReference type="PROSITE" id="PS51886"/>
    </source>
</evidence>
<reference evidence="8" key="1">
    <citation type="submission" date="2022-11" db="UniProtKB">
        <authorList>
            <consortium name="WormBaseParasite"/>
        </authorList>
    </citation>
    <scope>IDENTIFICATION</scope>
</reference>